<sequence>MFSFSLDQRTFADQNTAVDESIGPAAALVLPPSTSFTTGFESGYSLPTAPYDESDDPFEISSHYIHNGGGVGDVQSQNLHDTQLPENFNFSGQTEPSDVGLSHLMVDGLFQLRPGYPTQYGYAEHPASDSHDPVEGGYVNTQSSTLFGNHLDSALSNAFEQVFPNGLTIHDYQSRHTFETSPIRQNEFNPAGTATGNMRLITVPPIQPRDALFGPMAGPIQEHTPVQADDGHNEVSDGVEGEQDGSTVFNSTYTPGARTKTWYDGQGTIHPKLEQAPLLPGDDKILGMLKALPLPIGTIVQAVVQLDWYQNKGKEEVPDEYKEALRQMPTAEMQQSIFSLFLEIKRSRGRPRYHCRICTWTEGGWKGESSSTRALGHVRKVHFNRCSEEGYSNAKTKQDVQNVRERNSKGLVCKIWCACSGTALQWLTDL</sequence>
<dbReference type="Proteomes" id="UP000007148">
    <property type="component" value="Unassembled WGS sequence"/>
</dbReference>
<feature type="region of interest" description="Disordered" evidence="1">
    <location>
        <begin position="226"/>
        <end position="253"/>
    </location>
</feature>
<dbReference type="AlphaFoldDB" id="G4TGX7"/>
<dbReference type="InParanoid" id="G4TGX7"/>
<dbReference type="HOGENOM" id="CLU_637956_0_0_1"/>
<accession>G4TGX7</accession>
<dbReference type="EMBL" id="CAFZ01000087">
    <property type="protein sequence ID" value="CCA70571.1"/>
    <property type="molecule type" value="Genomic_DNA"/>
</dbReference>
<protein>
    <submittedName>
        <fullName evidence="2">Uncharacterized protein</fullName>
    </submittedName>
</protein>
<proteinExistence type="predicted"/>
<gene>
    <name evidence="2" type="ORF">PIIN_04508</name>
</gene>
<keyword evidence="3" id="KW-1185">Reference proteome</keyword>
<reference evidence="2 3" key="1">
    <citation type="journal article" date="2011" name="PLoS Pathog.">
        <title>Endophytic Life Strategies Decoded by Genome and Transcriptome Analyses of the Mutualistic Root Symbiont Piriformospora indica.</title>
        <authorList>
            <person name="Zuccaro A."/>
            <person name="Lahrmann U."/>
            <person name="Guldener U."/>
            <person name="Langen G."/>
            <person name="Pfiffi S."/>
            <person name="Biedenkopf D."/>
            <person name="Wong P."/>
            <person name="Samans B."/>
            <person name="Grimm C."/>
            <person name="Basiewicz M."/>
            <person name="Murat C."/>
            <person name="Martin F."/>
            <person name="Kogel K.H."/>
        </authorList>
    </citation>
    <scope>NUCLEOTIDE SEQUENCE [LARGE SCALE GENOMIC DNA]</scope>
    <source>
        <strain evidence="2 3">DSM 11827</strain>
    </source>
</reference>
<comment type="caution">
    <text evidence="2">The sequence shown here is derived from an EMBL/GenBank/DDBJ whole genome shotgun (WGS) entry which is preliminary data.</text>
</comment>
<feature type="compositionally biased region" description="Polar residues" evidence="1">
    <location>
        <begin position="244"/>
        <end position="253"/>
    </location>
</feature>
<name>G4TGX7_SERID</name>
<evidence type="ECO:0000313" key="2">
    <source>
        <dbReference type="EMBL" id="CCA70571.1"/>
    </source>
</evidence>
<organism evidence="2 3">
    <name type="scientific">Serendipita indica (strain DSM 11827)</name>
    <name type="common">Root endophyte fungus</name>
    <name type="synonym">Piriformospora indica</name>
    <dbReference type="NCBI Taxonomy" id="1109443"/>
    <lineage>
        <taxon>Eukaryota</taxon>
        <taxon>Fungi</taxon>
        <taxon>Dikarya</taxon>
        <taxon>Basidiomycota</taxon>
        <taxon>Agaricomycotina</taxon>
        <taxon>Agaricomycetes</taxon>
        <taxon>Sebacinales</taxon>
        <taxon>Serendipitaceae</taxon>
        <taxon>Serendipita</taxon>
    </lineage>
</organism>
<evidence type="ECO:0000256" key="1">
    <source>
        <dbReference type="SAM" id="MobiDB-lite"/>
    </source>
</evidence>
<evidence type="ECO:0000313" key="3">
    <source>
        <dbReference type="Proteomes" id="UP000007148"/>
    </source>
</evidence>